<dbReference type="GO" id="GO:0003677">
    <property type="term" value="F:DNA binding"/>
    <property type="evidence" value="ECO:0007669"/>
    <property type="project" value="UniProtKB-KW"/>
</dbReference>
<evidence type="ECO:0000259" key="5">
    <source>
        <dbReference type="PROSITE" id="PS51253"/>
    </source>
</evidence>
<reference evidence="6" key="1">
    <citation type="submission" date="2020-08" db="EMBL/GenBank/DDBJ databases">
        <title>Multicomponent nature underlies the extraordinary mechanical properties of spider dragline silk.</title>
        <authorList>
            <person name="Kono N."/>
            <person name="Nakamura H."/>
            <person name="Mori M."/>
            <person name="Yoshida Y."/>
            <person name="Ohtoshi R."/>
            <person name="Malay A.D."/>
            <person name="Moran D.A.P."/>
            <person name="Tomita M."/>
            <person name="Numata K."/>
            <person name="Arakawa K."/>
        </authorList>
    </citation>
    <scope>NUCLEOTIDE SEQUENCE</scope>
</reference>
<evidence type="ECO:0000313" key="6">
    <source>
        <dbReference type="EMBL" id="GFT47275.1"/>
    </source>
</evidence>
<evidence type="ECO:0000256" key="4">
    <source>
        <dbReference type="SAM" id="Coils"/>
    </source>
</evidence>
<feature type="coiled-coil region" evidence="4">
    <location>
        <begin position="688"/>
        <end position="722"/>
    </location>
</feature>
<organism evidence="6 7">
    <name type="scientific">Nephila pilipes</name>
    <name type="common">Giant wood spider</name>
    <name type="synonym">Nephila maculata</name>
    <dbReference type="NCBI Taxonomy" id="299642"/>
    <lineage>
        <taxon>Eukaryota</taxon>
        <taxon>Metazoa</taxon>
        <taxon>Ecdysozoa</taxon>
        <taxon>Arthropoda</taxon>
        <taxon>Chelicerata</taxon>
        <taxon>Arachnida</taxon>
        <taxon>Araneae</taxon>
        <taxon>Araneomorphae</taxon>
        <taxon>Entelegynae</taxon>
        <taxon>Araneoidea</taxon>
        <taxon>Nephilidae</taxon>
        <taxon>Nephila</taxon>
    </lineage>
</organism>
<dbReference type="InterPro" id="IPR050863">
    <property type="entry name" value="CenT-Element_Derived"/>
</dbReference>
<proteinExistence type="predicted"/>
<dbReference type="Proteomes" id="UP000887013">
    <property type="component" value="Unassembled WGS sequence"/>
</dbReference>
<feature type="coiled-coil region" evidence="4">
    <location>
        <begin position="890"/>
        <end position="924"/>
    </location>
</feature>
<dbReference type="EMBL" id="BMAW01016125">
    <property type="protein sequence ID" value="GFT47275.1"/>
    <property type="molecule type" value="Genomic_DNA"/>
</dbReference>
<evidence type="ECO:0000256" key="3">
    <source>
        <dbReference type="ARBA" id="ARBA00023242"/>
    </source>
</evidence>
<keyword evidence="2" id="KW-0238">DNA-binding</keyword>
<dbReference type="OrthoDB" id="6431174at2759"/>
<dbReference type="Pfam" id="PF03221">
    <property type="entry name" value="HTH_Tnp_Tc5"/>
    <property type="match status" value="1"/>
</dbReference>
<dbReference type="Pfam" id="PF03184">
    <property type="entry name" value="DDE_1"/>
    <property type="match status" value="1"/>
</dbReference>
<feature type="coiled-coil region" evidence="4">
    <location>
        <begin position="1086"/>
        <end position="1183"/>
    </location>
</feature>
<dbReference type="SMART" id="SM00674">
    <property type="entry name" value="CENPB"/>
    <property type="match status" value="1"/>
</dbReference>
<dbReference type="AlphaFoldDB" id="A0A8X6TU63"/>
<dbReference type="GO" id="GO:0005634">
    <property type="term" value="C:nucleus"/>
    <property type="evidence" value="ECO:0007669"/>
    <property type="project" value="UniProtKB-SubCell"/>
</dbReference>
<comment type="subcellular location">
    <subcellularLocation>
        <location evidence="1">Nucleus</location>
    </subcellularLocation>
</comment>
<dbReference type="PANTHER" id="PTHR19303">
    <property type="entry name" value="TRANSPOSON"/>
    <property type="match status" value="1"/>
</dbReference>
<gene>
    <name evidence="6" type="primary">Tigd4</name>
    <name evidence="6" type="ORF">NPIL_537771</name>
</gene>
<feature type="coiled-coil region" evidence="4">
    <location>
        <begin position="996"/>
        <end position="1054"/>
    </location>
</feature>
<dbReference type="InterPro" id="IPR004875">
    <property type="entry name" value="DDE_SF_endonuclease_dom"/>
</dbReference>
<dbReference type="SUPFAM" id="SSF46689">
    <property type="entry name" value="Homeodomain-like"/>
    <property type="match status" value="2"/>
</dbReference>
<comment type="caution">
    <text evidence="6">The sequence shown here is derived from an EMBL/GenBank/DDBJ whole genome shotgun (WGS) entry which is preliminary data.</text>
</comment>
<evidence type="ECO:0000256" key="1">
    <source>
        <dbReference type="ARBA" id="ARBA00004123"/>
    </source>
</evidence>
<dbReference type="Gene3D" id="1.10.10.60">
    <property type="entry name" value="Homeodomain-like"/>
    <property type="match status" value="2"/>
</dbReference>
<name>A0A8X6TU63_NEPPI</name>
<dbReference type="PANTHER" id="PTHR19303:SF73">
    <property type="entry name" value="PROTEIN PDC2"/>
    <property type="match status" value="1"/>
</dbReference>
<dbReference type="InterPro" id="IPR007889">
    <property type="entry name" value="HTH_Psq"/>
</dbReference>
<evidence type="ECO:0000256" key="2">
    <source>
        <dbReference type="ARBA" id="ARBA00023125"/>
    </source>
</evidence>
<feature type="coiled-coil region" evidence="4">
    <location>
        <begin position="784"/>
        <end position="829"/>
    </location>
</feature>
<keyword evidence="7" id="KW-1185">Reference proteome</keyword>
<evidence type="ECO:0000313" key="7">
    <source>
        <dbReference type="Proteomes" id="UP000887013"/>
    </source>
</evidence>
<dbReference type="InterPro" id="IPR009057">
    <property type="entry name" value="Homeodomain-like_sf"/>
</dbReference>
<dbReference type="InterPro" id="IPR006600">
    <property type="entry name" value="HTH_CenpB_DNA-bd_dom"/>
</dbReference>
<dbReference type="PROSITE" id="PS51253">
    <property type="entry name" value="HTH_CENPB"/>
    <property type="match status" value="1"/>
</dbReference>
<keyword evidence="4" id="KW-0175">Coiled coil</keyword>
<protein>
    <submittedName>
        <fullName evidence="6">Tigger transposable element-derived protein 4</fullName>
    </submittedName>
</protein>
<accession>A0A8X6TU63</accession>
<feature type="domain" description="HTH CENPB-type" evidence="5">
    <location>
        <begin position="69"/>
        <end position="140"/>
    </location>
</feature>
<keyword evidence="3" id="KW-0539">Nucleus</keyword>
<dbReference type="Pfam" id="PF04218">
    <property type="entry name" value="CENP-B_N"/>
    <property type="match status" value="1"/>
</dbReference>
<sequence>MDAESEKKKIPREVLPLEKRIRVIEGHNIGLSQRQLAEKFSCGKTQISNILKNKESLLKEWEENNNRKGWKRKRKSAFENVNVLVLEFYKRAVQEGMPVSGIILQEKAREYAEALNLPAFKASNGWLDSFRRRHSIVCNGAFGESGTNISKIEDKTSIPSITEGYDPQDIYNLGETGLLFRALPDRTMIELGKKCRGGKLSNERLTIGFCCNSVGEREIPVIVTKSKEPKSFKEADLSSLGIRHRHNKKAWMTSEIFEEWLQDLNERMKTRKKKILLLIDYAPCHPDEVTLSNIAVRFLPPNPLSPLQPLDQGIIQSFKILYRKNLLKRLLSHASDSESISSLAKKVTLFEAVKFVKHAWHEVKSTTIQKCFSTCGLSSLIIRNDNEEESNLNELKLLCYASQITDCVFHEDVEFCEDMLSDWVDESKADLSIKEIISESSESDEEEEELSTFEPFSTSEAFEAIGRLRATFRTFSTDNISQAYEKLDFLEDKIQDSAITKDTCTIVNEEQGFMTVEVPRNYLDLNVDSKKPEGESCEAKPDVKNMEGDFLDSASLSSISSDKEPCELNVHLQSIKLEMKLLTAHFMSMKQISQFLVGIFTTFGIEDQTIKDLLTRILDEIKEFIFNFDDLEYAITLVENTISQCKKADEYQKVLKLKENMLSKLLGCYSNIITIFQTLTQKQSSELMSKTQKKQDLLRQQLQGSEQKIVSQNAIIKDLERKLSIFQGKANTMESYKSTLEETRAELVKQLSYKESQIQYLNAELNRVSEKENTDDKENLLGIIEEMKKNAQAEKTALKKALKVQKLRYEKAEQLHLKSEKELKEKDKMLFDIAAQRDQLKLHLTIANNNIIEGKNQVEEIKHQNLKFQNELSEKEISYKKELQRLTESLNEKSALIEDSMKDKMKLEKKVIDVTADVESARKELKTFKAKLSDPNILSQKNGDGDHGNVLDDVKQLILLLQSTQEQLKSIKSSPTYTTLAGRDNVPNVNSVDQVHKTLLKAVEEIKEHLLELKNQCNNDLTEKNKKSELEMKLKELQKSFTACSKENDALKAEIEDLKTSRLHNPTKYQNENYSVSYMPENDLSVKTLQMELRMKNEENWRLKQREKDLERQLEEVKDKLQKKEIENAKFFSLEEELKSKKNELALLEKKKEEESDKLLNRIKELQKALDETTAEHERIKRYVHDLRSSYLNVFGNT</sequence>